<dbReference type="InterPro" id="IPR026893">
    <property type="entry name" value="Tyr/Ser_Pase_IphP-type"/>
</dbReference>
<dbReference type="PANTHER" id="PTHR31126">
    <property type="entry name" value="TYROSINE-PROTEIN PHOSPHATASE"/>
    <property type="match status" value="1"/>
</dbReference>
<evidence type="ECO:0000256" key="1">
    <source>
        <dbReference type="SAM" id="Phobius"/>
    </source>
</evidence>
<comment type="caution">
    <text evidence="3">The sequence shown here is derived from an EMBL/GenBank/DDBJ whole genome shotgun (WGS) entry which is preliminary data.</text>
</comment>
<feature type="transmembrane region" description="Helical" evidence="1">
    <location>
        <begin position="148"/>
        <end position="168"/>
    </location>
</feature>
<gene>
    <name evidence="3" type="ORF">HOO65_030227</name>
</gene>
<proteinExistence type="predicted"/>
<dbReference type="InterPro" id="IPR016130">
    <property type="entry name" value="Tyr_Pase_AS"/>
</dbReference>
<keyword evidence="4" id="KW-1185">Reference proteome</keyword>
<dbReference type="RefSeq" id="XP_070859906.1">
    <property type="nucleotide sequence ID" value="XM_071002261.1"/>
</dbReference>
<dbReference type="SUPFAM" id="SSF52799">
    <property type="entry name" value="(Phosphotyrosine protein) phosphatases II"/>
    <property type="match status" value="1"/>
</dbReference>
<sequence length="296" mass="33051">MAASSLTENPRETMPESILNLRDVAVTVNDFLGQPLLKEGVLYRSAHIDNASIEDRIFISQGSEQIPRIDGLPLQIAHVEHVRISMPSRRYKLQIVWQLSFLDILSLIWIAISAGIMQAKEFIIRKVVVPLGLSRLTIDGIGYSHPELAAVCCMLFGLLLLPKFWLTLATQAIRTLIRQPAVPVLVHCAQGKDRTGLVIALVLMLLDCPRAAIEHDYHLSDNEITIERAETLAYLRQKGLTQDFARTVNGLIEELEEHLDVQYGGVSGFANKVGITDSEMEELKELLLEDPKKKAV</sequence>
<dbReference type="Gene3D" id="3.90.190.10">
    <property type="entry name" value="Protein tyrosine phosphatase superfamily"/>
    <property type="match status" value="1"/>
</dbReference>
<dbReference type="InterPro" id="IPR029021">
    <property type="entry name" value="Prot-tyrosine_phosphatase-like"/>
</dbReference>
<keyword evidence="1" id="KW-0812">Transmembrane</keyword>
<keyword evidence="1" id="KW-1133">Transmembrane helix</keyword>
<dbReference type="EMBL" id="JABSNW010000003">
    <property type="protein sequence ID" value="KAL2888726.1"/>
    <property type="molecule type" value="Genomic_DNA"/>
</dbReference>
<dbReference type="Pfam" id="PF13350">
    <property type="entry name" value="Y_phosphatase3"/>
    <property type="match status" value="1"/>
</dbReference>
<dbReference type="InterPro" id="IPR000387">
    <property type="entry name" value="Tyr_Pase_dom"/>
</dbReference>
<reference evidence="3 4" key="1">
    <citation type="submission" date="2020-05" db="EMBL/GenBank/DDBJ databases">
        <title>Ceratocystis lukuohia genome.</title>
        <authorList>
            <person name="Harrington T.C."/>
            <person name="Kim K."/>
            <person name="Mayers C.G."/>
        </authorList>
    </citation>
    <scope>NUCLEOTIDE SEQUENCE [LARGE SCALE GENOMIC DNA]</scope>
    <source>
        <strain evidence="3 4">C4212</strain>
    </source>
</reference>
<dbReference type="Proteomes" id="UP001610728">
    <property type="component" value="Unassembled WGS sequence"/>
</dbReference>
<keyword evidence="1" id="KW-0472">Membrane</keyword>
<dbReference type="PANTHER" id="PTHR31126:SF10">
    <property type="entry name" value="PROTEIN PHOSPHATASE, PUTATIVE (AFU_ORTHOLOGUE AFUA_6G06650)-RELATED"/>
    <property type="match status" value="1"/>
</dbReference>
<feature type="transmembrane region" description="Helical" evidence="1">
    <location>
        <begin position="95"/>
        <end position="117"/>
    </location>
</feature>
<evidence type="ECO:0000313" key="3">
    <source>
        <dbReference type="EMBL" id="KAL2888726.1"/>
    </source>
</evidence>
<name>A0ABR4MKE8_9PEZI</name>
<dbReference type="PROSITE" id="PS50056">
    <property type="entry name" value="TYR_PHOSPHATASE_2"/>
    <property type="match status" value="1"/>
</dbReference>
<evidence type="ECO:0000259" key="2">
    <source>
        <dbReference type="PROSITE" id="PS50056"/>
    </source>
</evidence>
<feature type="domain" description="Tyrosine specific protein phosphatases" evidence="2">
    <location>
        <begin position="163"/>
        <end position="238"/>
    </location>
</feature>
<dbReference type="PROSITE" id="PS00383">
    <property type="entry name" value="TYR_PHOSPHATASE_1"/>
    <property type="match status" value="1"/>
</dbReference>
<organism evidence="3 4">
    <name type="scientific">Ceratocystis lukuohia</name>
    <dbReference type="NCBI Taxonomy" id="2019550"/>
    <lineage>
        <taxon>Eukaryota</taxon>
        <taxon>Fungi</taxon>
        <taxon>Dikarya</taxon>
        <taxon>Ascomycota</taxon>
        <taxon>Pezizomycotina</taxon>
        <taxon>Sordariomycetes</taxon>
        <taxon>Hypocreomycetidae</taxon>
        <taxon>Microascales</taxon>
        <taxon>Ceratocystidaceae</taxon>
        <taxon>Ceratocystis</taxon>
    </lineage>
</organism>
<protein>
    <submittedName>
        <fullName evidence="3">Tyrosine-protein phosphatase</fullName>
    </submittedName>
</protein>
<evidence type="ECO:0000313" key="4">
    <source>
        <dbReference type="Proteomes" id="UP001610728"/>
    </source>
</evidence>
<accession>A0ABR4MKE8</accession>
<dbReference type="GeneID" id="98117044"/>